<feature type="region of interest" description="Disordered" evidence="3">
    <location>
        <begin position="28"/>
        <end position="53"/>
    </location>
</feature>
<feature type="compositionally biased region" description="Low complexity" evidence="3">
    <location>
        <begin position="110"/>
        <end position="124"/>
    </location>
</feature>
<feature type="compositionally biased region" description="Polar residues" evidence="3">
    <location>
        <begin position="1099"/>
        <end position="1111"/>
    </location>
</feature>
<dbReference type="InterPro" id="IPR006553">
    <property type="entry name" value="Leu-rich_rpt_Cys-con_subtyp"/>
</dbReference>
<feature type="compositionally biased region" description="Polar residues" evidence="3">
    <location>
        <begin position="782"/>
        <end position="792"/>
    </location>
</feature>
<feature type="compositionally biased region" description="Basic and acidic residues" evidence="3">
    <location>
        <begin position="583"/>
        <end position="599"/>
    </location>
</feature>
<dbReference type="InterPro" id="IPR057207">
    <property type="entry name" value="FBXL15_LRR"/>
</dbReference>
<dbReference type="InterPro" id="IPR032675">
    <property type="entry name" value="LRR_dom_sf"/>
</dbReference>
<feature type="compositionally biased region" description="Basic and acidic residues" evidence="3">
    <location>
        <begin position="1042"/>
        <end position="1056"/>
    </location>
</feature>
<feature type="region of interest" description="Disordered" evidence="3">
    <location>
        <begin position="540"/>
        <end position="567"/>
    </location>
</feature>
<dbReference type="SUPFAM" id="SSF52047">
    <property type="entry name" value="RNI-like"/>
    <property type="match status" value="1"/>
</dbReference>
<evidence type="ECO:0000256" key="2">
    <source>
        <dbReference type="ARBA" id="ARBA00039628"/>
    </source>
</evidence>
<feature type="region of interest" description="Disordered" evidence="3">
    <location>
        <begin position="80"/>
        <end position="127"/>
    </location>
</feature>
<comment type="similarity">
    <text evidence="1">Belongs to the AMN1 family.</text>
</comment>
<dbReference type="Gene3D" id="3.80.10.10">
    <property type="entry name" value="Ribonuclease Inhibitor"/>
    <property type="match status" value="1"/>
</dbReference>
<gene>
    <name evidence="5" type="ORF">EOD39_2008</name>
</gene>
<dbReference type="Pfam" id="PF25372">
    <property type="entry name" value="DUF7885"/>
    <property type="match status" value="1"/>
</dbReference>
<dbReference type="PANTHER" id="PTHR13318">
    <property type="entry name" value="PARTNER OF PAIRED, ISOFORM B-RELATED"/>
    <property type="match status" value="1"/>
</dbReference>
<dbReference type="GO" id="GO:0031146">
    <property type="term" value="P:SCF-dependent proteasomal ubiquitin-dependent protein catabolic process"/>
    <property type="evidence" value="ECO:0007669"/>
    <property type="project" value="TreeGrafter"/>
</dbReference>
<feature type="compositionally biased region" description="Basic and acidic residues" evidence="3">
    <location>
        <begin position="861"/>
        <end position="886"/>
    </location>
</feature>
<feature type="compositionally biased region" description="Polar residues" evidence="3">
    <location>
        <begin position="80"/>
        <end position="107"/>
    </location>
</feature>
<evidence type="ECO:0000256" key="3">
    <source>
        <dbReference type="SAM" id="MobiDB-lite"/>
    </source>
</evidence>
<feature type="compositionally biased region" description="Basic and acidic residues" evidence="3">
    <location>
        <begin position="908"/>
        <end position="926"/>
    </location>
</feature>
<name>A0A444U4M5_ACIRT</name>
<comment type="caution">
    <text evidence="5">The sequence shown here is derived from an EMBL/GenBank/DDBJ whole genome shotgun (WGS) entry which is preliminary data.</text>
</comment>
<feature type="compositionally biased region" description="Basic and acidic residues" evidence="3">
    <location>
        <begin position="1197"/>
        <end position="1206"/>
    </location>
</feature>
<evidence type="ECO:0000313" key="5">
    <source>
        <dbReference type="EMBL" id="RXM30163.1"/>
    </source>
</evidence>
<dbReference type="EMBL" id="SCEB01215313">
    <property type="protein sequence ID" value="RXM30163.1"/>
    <property type="molecule type" value="Genomic_DNA"/>
</dbReference>
<evidence type="ECO:0000313" key="6">
    <source>
        <dbReference type="Proteomes" id="UP000289886"/>
    </source>
</evidence>
<evidence type="ECO:0000256" key="1">
    <source>
        <dbReference type="ARBA" id="ARBA00038257"/>
    </source>
</evidence>
<reference evidence="5 6" key="1">
    <citation type="submission" date="2019-01" db="EMBL/GenBank/DDBJ databases">
        <title>Draft Genome and Complete Hox-Cluster Characterization of the Sterlet Sturgeon (Acipenser ruthenus).</title>
        <authorList>
            <person name="Wei Q."/>
        </authorList>
    </citation>
    <scope>NUCLEOTIDE SEQUENCE [LARGE SCALE GENOMIC DNA]</scope>
    <source>
        <strain evidence="5">WHYD16114868_AA</strain>
        <tissue evidence="5">Blood</tissue>
    </source>
</reference>
<organism evidence="5 6">
    <name type="scientific">Acipenser ruthenus</name>
    <name type="common">Sterlet sturgeon</name>
    <dbReference type="NCBI Taxonomy" id="7906"/>
    <lineage>
        <taxon>Eukaryota</taxon>
        <taxon>Metazoa</taxon>
        <taxon>Chordata</taxon>
        <taxon>Craniata</taxon>
        <taxon>Vertebrata</taxon>
        <taxon>Euteleostomi</taxon>
        <taxon>Actinopterygii</taxon>
        <taxon>Chondrostei</taxon>
        <taxon>Acipenseriformes</taxon>
        <taxon>Acipenseridae</taxon>
        <taxon>Acipenser</taxon>
    </lineage>
</organism>
<dbReference type="Proteomes" id="UP000289886">
    <property type="component" value="Unassembled WGS sequence"/>
</dbReference>
<feature type="compositionally biased region" description="Basic and acidic residues" evidence="3">
    <location>
        <begin position="540"/>
        <end position="554"/>
    </location>
</feature>
<protein>
    <recommendedName>
        <fullName evidence="2">Protein AMN1 homolog</fullName>
    </recommendedName>
</protein>
<dbReference type="SMART" id="SM00367">
    <property type="entry name" value="LRR_CC"/>
    <property type="match status" value="6"/>
</dbReference>
<feature type="region of interest" description="Disordered" evidence="3">
    <location>
        <begin position="579"/>
        <end position="599"/>
    </location>
</feature>
<sequence>MHRPVVWYPYNQKAAACESSQNCPTRPTLTQNNFVPASNPLDGGPKNFSGLPAASLQNTTKNWQASKNVQVNSNFQFGSAASESSIQNTNRPPTASERGTTSDSLSARQAFAKPSSKFSASSKPAHSESTSHYLNGLYYMTIPVTASNQNITGGNSGPLTSSHVGQQNYFPNNISSLVNYNASNPLTLQVASAEANFDLKPEANFKTDIPVTVSKDQGAPASSFTVAYSNTEPLDDRMDEMFPGSISRDVKAQSNGNECVVSETIPGPDEDLELPLCTISQVVSYSQFQNVTTDNPVLVTKDLEAPICTISQVVSDAQSPNSTSDNVLVSVTKDQSAPADKISENVPVPATKNNKLSDTRGVEIHSSLSSMESDTKNDVFDLSTVPVNSWSLKLLRVLIETFYKSEDPLPSQTCVVESIINLYWGGESEAFYKDFKNANNTMVSMCKFWHFTNTSQQEEHEAKCSTVGTDASEHLFYEVKPEWFEKIADQCRIMEPGASESVDLVYKSSWLNLNEHFDIDKECGNLLSLNFRDCTGEEVKHQKTDAEPDLHANENELVSSEEEEEPLDLYSTQENIETSTVIDHTDTAKPQKTDAEPDLHANENELVNSKEQENPLDLPATQEKNGTSTVIDLTDTVDPIFNAQIKVLEPQDARTFFNEVCKTNGNQGEMVGTTTALKTMEYETTSDDTYCCLSCWIGKMSGCESKCTRQAKVQLNLDEDLTPKNKETVYINLELEDKSPKRPVKNVPVRSSSEDSSPEKGNPNDLTVKLPACTPGLREESMNPSNSGSVKNTNEKCEGLVSSEVGNSTDYNNEKPLKHSKTQSQSLHKRLTQLQLPFKKKRPAADDMSENSSAVKRLKHHDADQEASKSSKMSKEHEGNGEHYMKSEVTPVKTTGGLQYKFAVSEQQKGEPSHERKRRREEENLKCRKSKSAKMDNSEDYVVSRTKKAEQAVTTNDSTVNLVLFGSKNKQGSEHPSSSSESAVLSPKIPRPFGNRMRPPKVISLKLPLKRIEDEKKKSAKYVENGSDYKEHSKKRRKKERHHEMKHDSKNLDGKYKWKPGSSEHHRVKKDGHFDKSLAHYRIPSLKVRWNPSKHKSNEQSSYTNVGNASVKPNTLDYRAVQHVYEENPSKGSISKEIPKPDSRKTQMSSHEANKMAFRKLKFKDGDLAKRSGQLNQRKVPPLRLIRKPKWPPSLPDVKEQGKSESKSPSAGKDLPSDAPALKEKKLLEFKLWPETSSDLFNFQDNADLKTEKSAVGAVDQTNYTSKYHTDIKTLPPNIKDNLLKIMSSHGTVTDTNISQMLHSGLQKLDLQDCKVSDSALKQLSNCRQLKEIVLNCRKENCFNISSEGIKAMALACPYLCEIALWRCCSVSDEGILALAHNCRLLRILTISGCSAITDASLLALGQNCSFLNSINFSVTQVTDEGVIGLVTGVCSQSLKEIDMARCVCLTDEAVEAVVTCCPNIRILLFHGCPLVTDRAREALEQLVRQNKLAQLTWTVY</sequence>
<feature type="region of interest" description="Disordered" evidence="3">
    <location>
        <begin position="1089"/>
        <end position="1111"/>
    </location>
</feature>
<accession>A0A444U4M5</accession>
<dbReference type="PANTHER" id="PTHR13318:SF254">
    <property type="entry name" value="PROTEIN AMN1 HOMOLOG"/>
    <property type="match status" value="1"/>
</dbReference>
<feature type="region of interest" description="Disordered" evidence="3">
    <location>
        <begin position="1125"/>
        <end position="1220"/>
    </location>
</feature>
<dbReference type="GO" id="GO:0019005">
    <property type="term" value="C:SCF ubiquitin ligase complex"/>
    <property type="evidence" value="ECO:0007669"/>
    <property type="project" value="TreeGrafter"/>
</dbReference>
<feature type="compositionally biased region" description="Basic residues" evidence="3">
    <location>
        <begin position="1032"/>
        <end position="1041"/>
    </location>
</feature>
<feature type="domain" description="F-box/LRR-repeat protein 15-like leucin rich repeat" evidence="4">
    <location>
        <begin position="1291"/>
        <end position="1488"/>
    </location>
</feature>
<proteinExistence type="inferred from homology"/>
<keyword evidence="6" id="KW-1185">Reference proteome</keyword>
<feature type="region of interest" description="Disordered" evidence="3">
    <location>
        <begin position="741"/>
        <end position="940"/>
    </location>
</feature>
<feature type="region of interest" description="Disordered" evidence="3">
    <location>
        <begin position="967"/>
        <end position="1075"/>
    </location>
</feature>
<evidence type="ECO:0000259" key="4">
    <source>
        <dbReference type="Pfam" id="PF25372"/>
    </source>
</evidence>